<reference evidence="2 3" key="1">
    <citation type="submission" date="2024-08" db="EMBL/GenBank/DDBJ databases">
        <authorList>
            <person name="Will J Nash"/>
            <person name="Angela Man"/>
            <person name="Seanna McTaggart"/>
            <person name="Kendall Baker"/>
            <person name="Tom Barker"/>
            <person name="Leah Catchpole"/>
            <person name="Alex Durrant"/>
            <person name="Karim Gharbi"/>
            <person name="Naomi Irish"/>
            <person name="Gemy Kaithakottil"/>
            <person name="Debby Ku"/>
            <person name="Aaliyah Providence"/>
            <person name="Felix Shaw"/>
            <person name="David Swarbreck"/>
            <person name="Chris Watkins"/>
            <person name="Ann M. McCartney"/>
            <person name="Giulio Formenti"/>
            <person name="Alice Mouton"/>
            <person name="Noel Vella"/>
            <person name="Bjorn M von Reumont"/>
            <person name="Adriana Vella"/>
            <person name="Wilfried Haerty"/>
        </authorList>
    </citation>
    <scope>NUCLEOTIDE SEQUENCE [LARGE SCALE GENOMIC DNA]</scope>
</reference>
<name>A0ABP1NLA2_XYLVO</name>
<protein>
    <submittedName>
        <fullName evidence="2">Uncharacterized protein</fullName>
    </submittedName>
</protein>
<comment type="caution">
    <text evidence="2">The sequence shown here is derived from an EMBL/GenBank/DDBJ whole genome shotgun (WGS) entry which is preliminary data.</text>
</comment>
<dbReference type="Proteomes" id="UP001642520">
    <property type="component" value="Unassembled WGS sequence"/>
</dbReference>
<evidence type="ECO:0000313" key="3">
    <source>
        <dbReference type="Proteomes" id="UP001642520"/>
    </source>
</evidence>
<accession>A0ABP1NLA2</accession>
<keyword evidence="1" id="KW-0732">Signal</keyword>
<evidence type="ECO:0000256" key="1">
    <source>
        <dbReference type="SAM" id="SignalP"/>
    </source>
</evidence>
<feature type="signal peptide" evidence="1">
    <location>
        <begin position="1"/>
        <end position="20"/>
    </location>
</feature>
<feature type="chain" id="PRO_5047518906" evidence="1">
    <location>
        <begin position="21"/>
        <end position="795"/>
    </location>
</feature>
<keyword evidence="3" id="KW-1185">Reference proteome</keyword>
<proteinExistence type="predicted"/>
<evidence type="ECO:0000313" key="2">
    <source>
        <dbReference type="EMBL" id="CAL7941712.1"/>
    </source>
</evidence>
<gene>
    <name evidence="2" type="ORF">XYLVIOL_LOCUS5145</name>
</gene>
<sequence length="795" mass="90392">MGANKVILLIIYCELQLVWSQATVPESLRECYRGNAMLNLQLPMNLRVLVDIIQKLEKYSYSTTDMKIMSSSILHRLLHRNIDIFKFDGIEYQKDVKTTDGILPFCATGVQRIKYKLIEELVPGSAETLPVHILSQAERCMLHRAISNTILTSDNKSQDKPCGRITPTEKITDEIISTSVWNCPKQQGVILTPYGTIAPGAIIGAIAASLQHQNVTVNQLVGSLESSEIPLSDVNSTNLNNSKYNEEEIDFVLPRSQMIEAFMQYNTLMASTARVDNIWLTTVAGELAEMVVYQGPLLGNNMTLGATGFWDNIIRPTTYYLKSSYEKFDATRAELLGGIDGMIIASYLPTWIQDFYSLRLSQILEMYYSYEGVTFNTNVKGCARSQTFLSAVPKTILNEQTYAIAQMLAYRKSIAYISPEMMQQMVNIVTDKFYAFAKRHLFPELLCNKVNEPQVEALVVFDNAWSIEYTTHFLEVLTQNLDVSLYGSKMGIIHGTSGEWLLNVTNSPSLVFQTLNNFTNTSWPTQLNYTRVLETVFGYLNKSWEINQKHHVTGNLGQVVILLTPSAYISKNEAESVIKMLHQIKYHHPDVYFLYYASRYNGNLFESFILSKEDLVIKNSNINAIFQYVSKIPRILRPALPLDSNSSVSPQLENYISPSKSITYRIHSQWKRNMKETLVTIHTFGYGTMQACLWIEFKSNEKKDLYCTELAGYKETKLANYFKCTDALPCPNVYLRIQNVTSLYKCAEIDCKTPDQVRFIIRTNPQSFNYANSINENVILVSLNILILLILQALM</sequence>
<dbReference type="EMBL" id="CAXAJV020001292">
    <property type="protein sequence ID" value="CAL7941712.1"/>
    <property type="molecule type" value="Genomic_DNA"/>
</dbReference>
<organism evidence="2 3">
    <name type="scientific">Xylocopa violacea</name>
    <name type="common">Violet carpenter bee</name>
    <name type="synonym">Apis violacea</name>
    <dbReference type="NCBI Taxonomy" id="135666"/>
    <lineage>
        <taxon>Eukaryota</taxon>
        <taxon>Metazoa</taxon>
        <taxon>Ecdysozoa</taxon>
        <taxon>Arthropoda</taxon>
        <taxon>Hexapoda</taxon>
        <taxon>Insecta</taxon>
        <taxon>Pterygota</taxon>
        <taxon>Neoptera</taxon>
        <taxon>Endopterygota</taxon>
        <taxon>Hymenoptera</taxon>
        <taxon>Apocrita</taxon>
        <taxon>Aculeata</taxon>
        <taxon>Apoidea</taxon>
        <taxon>Anthophila</taxon>
        <taxon>Apidae</taxon>
        <taxon>Xylocopa</taxon>
        <taxon>Xylocopa</taxon>
    </lineage>
</organism>